<organism evidence="5 6">
    <name type="scientific">Orchesella cincta</name>
    <name type="common">Springtail</name>
    <name type="synonym">Podura cincta</name>
    <dbReference type="NCBI Taxonomy" id="48709"/>
    <lineage>
        <taxon>Eukaryota</taxon>
        <taxon>Metazoa</taxon>
        <taxon>Ecdysozoa</taxon>
        <taxon>Arthropoda</taxon>
        <taxon>Hexapoda</taxon>
        <taxon>Collembola</taxon>
        <taxon>Entomobryomorpha</taxon>
        <taxon>Entomobryoidea</taxon>
        <taxon>Orchesellidae</taxon>
        <taxon>Orchesellinae</taxon>
        <taxon>Orchesella</taxon>
    </lineage>
</organism>
<dbReference type="PANTHER" id="PTHR14744">
    <property type="entry name" value="N-ALPHA-ACETYLTRANSFERASE 60"/>
    <property type="match status" value="1"/>
</dbReference>
<reference evidence="5 6" key="1">
    <citation type="journal article" date="2016" name="Genome Biol. Evol.">
        <title>Gene Family Evolution Reflects Adaptation to Soil Environmental Stressors in the Genome of the Collembolan Orchesella cincta.</title>
        <authorList>
            <person name="Faddeeva-Vakhrusheva A."/>
            <person name="Derks M.F."/>
            <person name="Anvar S.Y."/>
            <person name="Agamennone V."/>
            <person name="Suring W."/>
            <person name="Smit S."/>
            <person name="van Straalen N.M."/>
            <person name="Roelofs D."/>
        </authorList>
    </citation>
    <scope>NUCLEOTIDE SEQUENCE [LARGE SCALE GENOMIC DNA]</scope>
    <source>
        <tissue evidence="5">Mixed pool</tissue>
    </source>
</reference>
<dbReference type="OrthoDB" id="47017at2759"/>
<dbReference type="EMBL" id="LJIJ01000458">
    <property type="protein sequence ID" value="ODM97273.1"/>
    <property type="molecule type" value="Genomic_DNA"/>
</dbReference>
<dbReference type="OMA" id="LTIAWHS"/>
<evidence type="ECO:0000256" key="3">
    <source>
        <dbReference type="ARBA" id="ARBA00022853"/>
    </source>
</evidence>
<evidence type="ECO:0000256" key="1">
    <source>
        <dbReference type="ARBA" id="ARBA00013184"/>
    </source>
</evidence>
<sequence length="166" mass="19220">YETVKKLCEEWFPVEYPAKWFEAITSDTNLFSLAAVLDGTIVGLIVAELKQGKDLNREDRDILCDSQLRYTAGVYSKSWNAKALDRYFCPVYLTIYQHYSAKPCFFMVHKFLPYYYSIGGRARDGFTYVLYLNGGHGPWGFHEYVQHFCESSVWISTFKGLLRSIG</sequence>
<accession>A0A1D2MW43</accession>
<dbReference type="STRING" id="48709.A0A1D2MW43"/>
<evidence type="ECO:0000313" key="6">
    <source>
        <dbReference type="Proteomes" id="UP000094527"/>
    </source>
</evidence>
<evidence type="ECO:0000256" key="2">
    <source>
        <dbReference type="ARBA" id="ARBA00022679"/>
    </source>
</evidence>
<feature type="non-terminal residue" evidence="5">
    <location>
        <position position="1"/>
    </location>
</feature>
<dbReference type="EC" id="2.3.1.48" evidence="1"/>
<keyword evidence="3" id="KW-0156">Chromatin regulator</keyword>
<dbReference type="Proteomes" id="UP000094527">
    <property type="component" value="Unassembled WGS sequence"/>
</dbReference>
<evidence type="ECO:0000256" key="4">
    <source>
        <dbReference type="ARBA" id="ARBA00023315"/>
    </source>
</evidence>
<gene>
    <name evidence="5" type="ORF">Ocin01_09420</name>
</gene>
<dbReference type="GO" id="GO:0004402">
    <property type="term" value="F:histone acetyltransferase activity"/>
    <property type="evidence" value="ECO:0007669"/>
    <property type="project" value="TreeGrafter"/>
</dbReference>
<comment type="caution">
    <text evidence="5">The sequence shown here is derived from an EMBL/GenBank/DDBJ whole genome shotgun (WGS) entry which is preliminary data.</text>
</comment>
<feature type="non-terminal residue" evidence="5">
    <location>
        <position position="166"/>
    </location>
</feature>
<keyword evidence="4" id="KW-0012">Acyltransferase</keyword>
<proteinExistence type="predicted"/>
<evidence type="ECO:0000313" key="5">
    <source>
        <dbReference type="EMBL" id="ODM97273.1"/>
    </source>
</evidence>
<dbReference type="InterPro" id="IPR045141">
    <property type="entry name" value="NAA60-like"/>
</dbReference>
<name>A0A1D2MW43_ORCCI</name>
<dbReference type="GO" id="GO:0000139">
    <property type="term" value="C:Golgi membrane"/>
    <property type="evidence" value="ECO:0007669"/>
    <property type="project" value="TreeGrafter"/>
</dbReference>
<protein>
    <recommendedName>
        <fullName evidence="1">histone acetyltransferase</fullName>
        <ecNumber evidence="1">2.3.1.48</ecNumber>
    </recommendedName>
</protein>
<dbReference type="AlphaFoldDB" id="A0A1D2MW43"/>
<keyword evidence="2 5" id="KW-0808">Transferase</keyword>
<keyword evidence="6" id="KW-1185">Reference proteome</keyword>
<dbReference type="GO" id="GO:0004596">
    <property type="term" value="F:protein-N-terminal amino-acid acetyltransferase activity"/>
    <property type="evidence" value="ECO:0007669"/>
    <property type="project" value="InterPro"/>
</dbReference>
<dbReference type="Gene3D" id="3.40.630.30">
    <property type="match status" value="1"/>
</dbReference>
<dbReference type="PANTHER" id="PTHR14744:SF15">
    <property type="entry name" value="N-ALPHA-ACETYLTRANSFERASE 60"/>
    <property type="match status" value="1"/>
</dbReference>